<dbReference type="EMBL" id="JBHSBN010000003">
    <property type="protein sequence ID" value="MFC4105658.1"/>
    <property type="molecule type" value="Genomic_DNA"/>
</dbReference>
<feature type="transmembrane region" description="Helical" evidence="1">
    <location>
        <begin position="99"/>
        <end position="121"/>
    </location>
</feature>
<accession>A0ABV8KI31</accession>
<reference evidence="3" key="1">
    <citation type="journal article" date="2019" name="Int. J. Syst. Evol. Microbiol.">
        <title>The Global Catalogue of Microorganisms (GCM) 10K type strain sequencing project: providing services to taxonomists for standard genome sequencing and annotation.</title>
        <authorList>
            <consortium name="The Broad Institute Genomics Platform"/>
            <consortium name="The Broad Institute Genome Sequencing Center for Infectious Disease"/>
            <person name="Wu L."/>
            <person name="Ma J."/>
        </authorList>
    </citation>
    <scope>NUCLEOTIDE SEQUENCE [LARGE SCALE GENOMIC DNA]</scope>
    <source>
        <strain evidence="3">2902at01</strain>
    </source>
</reference>
<evidence type="ECO:0000313" key="3">
    <source>
        <dbReference type="Proteomes" id="UP001595868"/>
    </source>
</evidence>
<protein>
    <recommendedName>
        <fullName evidence="4">Type VII secretion integral membrane protein EccD</fullName>
    </recommendedName>
</protein>
<name>A0ABV8KI31_9ACTN</name>
<feature type="transmembrane region" description="Helical" evidence="1">
    <location>
        <begin position="162"/>
        <end position="180"/>
    </location>
</feature>
<feature type="transmembrane region" description="Helical" evidence="1">
    <location>
        <begin position="192"/>
        <end position="211"/>
    </location>
</feature>
<feature type="transmembrane region" description="Helical" evidence="1">
    <location>
        <begin position="295"/>
        <end position="315"/>
    </location>
</feature>
<evidence type="ECO:0008006" key="4">
    <source>
        <dbReference type="Google" id="ProtNLM"/>
    </source>
</evidence>
<keyword evidence="1" id="KW-0812">Transmembrane</keyword>
<evidence type="ECO:0000313" key="2">
    <source>
        <dbReference type="EMBL" id="MFC4105658.1"/>
    </source>
</evidence>
<comment type="caution">
    <text evidence="2">The sequence shown here is derived from an EMBL/GenBank/DDBJ whole genome shotgun (WGS) entry which is preliminary data.</text>
</comment>
<keyword evidence="3" id="KW-1185">Reference proteome</keyword>
<proteinExistence type="predicted"/>
<organism evidence="2 3">
    <name type="scientific">Micromonospora zhanjiangensis</name>
    <dbReference type="NCBI Taxonomy" id="1522057"/>
    <lineage>
        <taxon>Bacteria</taxon>
        <taxon>Bacillati</taxon>
        <taxon>Actinomycetota</taxon>
        <taxon>Actinomycetes</taxon>
        <taxon>Micromonosporales</taxon>
        <taxon>Micromonosporaceae</taxon>
        <taxon>Micromonospora</taxon>
    </lineage>
</organism>
<keyword evidence="1" id="KW-0472">Membrane</keyword>
<feature type="transmembrane region" description="Helical" evidence="1">
    <location>
        <begin position="247"/>
        <end position="275"/>
    </location>
</feature>
<sequence>MSERLRDTWGLAVACASATMWTMGLTIFQPLTEPAKPWQDVVASNNTYWARDLRVMAIVAALGGIMLVLGSDRLRAILATSGALVWLAVDVWLDRVDVAGRTATVVVAVIACLVIVAGTLLGRVDGRTRRGPLLLMACVGAALAPLAAALESPTDTEAGLTPAAAATAGLLILAALGCALRAGPAVSRRRALAAGVVVVASGAVVAFMRMLQPGGRFGVVVLFGATLLTAVVVLSRPWPARSGVSSYAGLAGLTLLAYPLLMLVTLFVTVSWLPIAKVITGLAGNPPVNAADWDAVLAILGIAAGLAFGLPISWITRNRLLTEP</sequence>
<feature type="transmembrane region" description="Helical" evidence="1">
    <location>
        <begin position="48"/>
        <end position="69"/>
    </location>
</feature>
<feature type="transmembrane region" description="Helical" evidence="1">
    <location>
        <begin position="76"/>
        <end position="93"/>
    </location>
</feature>
<evidence type="ECO:0000256" key="1">
    <source>
        <dbReference type="SAM" id="Phobius"/>
    </source>
</evidence>
<dbReference type="Proteomes" id="UP001595868">
    <property type="component" value="Unassembled WGS sequence"/>
</dbReference>
<feature type="transmembrane region" description="Helical" evidence="1">
    <location>
        <begin position="217"/>
        <end position="235"/>
    </location>
</feature>
<dbReference type="RefSeq" id="WP_377542850.1">
    <property type="nucleotide sequence ID" value="NZ_JBHSBN010000003.1"/>
</dbReference>
<keyword evidence="1" id="KW-1133">Transmembrane helix</keyword>
<gene>
    <name evidence="2" type="ORF">ACFOX0_06865</name>
</gene>
<feature type="transmembrane region" description="Helical" evidence="1">
    <location>
        <begin position="133"/>
        <end position="150"/>
    </location>
</feature>
<feature type="transmembrane region" description="Helical" evidence="1">
    <location>
        <begin position="9"/>
        <end position="28"/>
    </location>
</feature>